<feature type="transmembrane region" description="Helical" evidence="1">
    <location>
        <begin position="12"/>
        <end position="35"/>
    </location>
</feature>
<dbReference type="KEGG" id="uam:UABAM_01479"/>
<dbReference type="Proteomes" id="UP000326354">
    <property type="component" value="Chromosome"/>
</dbReference>
<dbReference type="PANTHER" id="PTHR43471">
    <property type="entry name" value="ABC TRANSPORTER PERMEASE"/>
    <property type="match status" value="1"/>
</dbReference>
<dbReference type="EMBL" id="AP019860">
    <property type="protein sequence ID" value="BBM83128.1"/>
    <property type="molecule type" value="Genomic_DNA"/>
</dbReference>
<feature type="transmembrane region" description="Helical" evidence="1">
    <location>
        <begin position="194"/>
        <end position="216"/>
    </location>
</feature>
<keyword evidence="1" id="KW-0472">Membrane</keyword>
<feature type="transmembrane region" description="Helical" evidence="1">
    <location>
        <begin position="147"/>
        <end position="167"/>
    </location>
</feature>
<evidence type="ECO:0008006" key="4">
    <source>
        <dbReference type="Google" id="ProtNLM"/>
    </source>
</evidence>
<keyword evidence="3" id="KW-1185">Reference proteome</keyword>
<organism evidence="2 3">
    <name type="scientific">Uabimicrobium amorphum</name>
    <dbReference type="NCBI Taxonomy" id="2596890"/>
    <lineage>
        <taxon>Bacteria</taxon>
        <taxon>Pseudomonadati</taxon>
        <taxon>Planctomycetota</taxon>
        <taxon>Candidatus Uabimicrobiia</taxon>
        <taxon>Candidatus Uabimicrobiales</taxon>
        <taxon>Candidatus Uabimicrobiaceae</taxon>
        <taxon>Candidatus Uabimicrobium</taxon>
    </lineage>
</organism>
<dbReference type="RefSeq" id="WP_151967343.1">
    <property type="nucleotide sequence ID" value="NZ_AP019860.1"/>
</dbReference>
<dbReference type="AlphaFoldDB" id="A0A5S9IJR2"/>
<sequence>MIRNIMHLEFKNFVADPGMLVSSILLLLLISFGAYNGKIRVDNQQEKQKMVLEEHKKNVDHYTQVLQKVESGEPQDLKPWANPQNPVTTGRKIPLITTFPHTPLSWIATGQSDIYVAINSISFEQDPRFAHDKFSNPVQQLFGNFDLAFVLVYLIPLIVIALSYNIISAEREQGTLKLVLSQPVTLTKWLFVKLVFRFSVIFSMIVFCILIILPILDLSFSYMDTLLLLLLTGIYISLYFFISLLVNLFSRHSGTNAVILVSIWVFFVMIFPATIGLFATTLYPVPSRVKQLSEMRSAEKEAKEEGSKLLASFYEDHPELAVLEAPNEDEALKRYNTFWKTKYVVSKDIEEHTQPIIKHHAQQIQLRRDLSGILRFFSPAILYQESLNEIAGTSSRHYLAYQQQVQNFYDTWRKTISEKTFRNQKMTKKDLSNLPQFTLQTNLVKKNLYVNTVMITIYAVILLLLGILLRKPVDKMI</sequence>
<evidence type="ECO:0000256" key="1">
    <source>
        <dbReference type="SAM" id="Phobius"/>
    </source>
</evidence>
<dbReference type="OrthoDB" id="245813at2"/>
<dbReference type="InterPro" id="IPR021913">
    <property type="entry name" value="DUF3526"/>
</dbReference>
<name>A0A5S9IJR2_UABAM</name>
<reference evidence="2 3" key="1">
    <citation type="submission" date="2019-08" db="EMBL/GenBank/DDBJ databases">
        <title>Complete genome sequence of Candidatus Uab amorphum.</title>
        <authorList>
            <person name="Shiratori T."/>
            <person name="Suzuki S."/>
            <person name="Kakizawa Y."/>
            <person name="Ishida K."/>
        </authorList>
    </citation>
    <scope>NUCLEOTIDE SEQUENCE [LARGE SCALE GENOMIC DNA]</scope>
    <source>
        <strain evidence="2 3">SRT547</strain>
    </source>
</reference>
<evidence type="ECO:0000313" key="2">
    <source>
        <dbReference type="EMBL" id="BBM83128.1"/>
    </source>
</evidence>
<feature type="transmembrane region" description="Helical" evidence="1">
    <location>
        <begin position="448"/>
        <end position="469"/>
    </location>
</feature>
<protein>
    <recommendedName>
        <fullName evidence="4">ABC transporter permease</fullName>
    </recommendedName>
</protein>
<dbReference type="PANTHER" id="PTHR43471:SF14">
    <property type="entry name" value="ABC-2 TYPE TRANSPORT SYSTEM PERMEASE PROTEIN"/>
    <property type="match status" value="1"/>
</dbReference>
<keyword evidence="1" id="KW-1133">Transmembrane helix</keyword>
<gene>
    <name evidence="2" type="ORF">UABAM_01479</name>
</gene>
<dbReference type="Pfam" id="PF12040">
    <property type="entry name" value="DUF3526"/>
    <property type="match status" value="1"/>
</dbReference>
<proteinExistence type="predicted"/>
<feature type="transmembrane region" description="Helical" evidence="1">
    <location>
        <begin position="257"/>
        <end position="283"/>
    </location>
</feature>
<evidence type="ECO:0000313" key="3">
    <source>
        <dbReference type="Proteomes" id="UP000326354"/>
    </source>
</evidence>
<keyword evidence="1" id="KW-0812">Transmembrane</keyword>
<accession>A0A5S9IJR2</accession>
<feature type="transmembrane region" description="Helical" evidence="1">
    <location>
        <begin position="228"/>
        <end position="250"/>
    </location>
</feature>